<evidence type="ECO:0000256" key="15">
    <source>
        <dbReference type="ARBA" id="ARBA00023128"/>
    </source>
</evidence>
<dbReference type="PANTHER" id="PTHR46552:SF1">
    <property type="entry name" value="NADH-UBIQUINONE OXIDOREDUCTASE CHAIN 2"/>
    <property type="match status" value="1"/>
</dbReference>
<evidence type="ECO:0000256" key="12">
    <source>
        <dbReference type="ARBA" id="ARBA00022989"/>
    </source>
</evidence>
<dbReference type="EMBL" id="MT762370">
    <property type="protein sequence ID" value="QTW91637.1"/>
    <property type="molecule type" value="Genomic_DNA"/>
</dbReference>
<feature type="transmembrane region" description="Helical" evidence="18">
    <location>
        <begin position="254"/>
        <end position="277"/>
    </location>
</feature>
<keyword evidence="7 18" id="KW-0679">Respiratory chain</keyword>
<evidence type="ECO:0000256" key="17">
    <source>
        <dbReference type="ARBA" id="ARBA00049551"/>
    </source>
</evidence>
<dbReference type="Pfam" id="PF00361">
    <property type="entry name" value="Proton_antipo_M"/>
    <property type="match status" value="1"/>
</dbReference>
<keyword evidence="14 18" id="KW-0830">Ubiquinone</keyword>
<evidence type="ECO:0000256" key="13">
    <source>
        <dbReference type="ARBA" id="ARBA00023027"/>
    </source>
</evidence>
<dbReference type="AlphaFoldDB" id="A0A8B0R8H6"/>
<evidence type="ECO:0000256" key="9">
    <source>
        <dbReference type="ARBA" id="ARBA00022792"/>
    </source>
</evidence>
<feature type="transmembrane region" description="Helical" evidence="18">
    <location>
        <begin position="54"/>
        <end position="77"/>
    </location>
</feature>
<dbReference type="EC" id="7.1.1.2" evidence="4 18"/>
<comment type="function">
    <text evidence="1">Core subunit of the mitochondrial membrane respiratory chain NADH dehydrogenase (Complex I) that is believed to belong to the minimal assembly required for catalysis. Complex I functions in the transfer of electrons from NADH to the respiratory chain. The immediate electron acceptor for the enzyme is believed to be ubiquinone.</text>
</comment>
<dbReference type="InterPro" id="IPR050175">
    <property type="entry name" value="Complex_I_Subunit_2"/>
</dbReference>
<evidence type="ECO:0000256" key="7">
    <source>
        <dbReference type="ARBA" id="ARBA00022660"/>
    </source>
</evidence>
<name>A0A8B0R8H6_9ACAR</name>
<accession>A0A8B0R8H6</accession>
<feature type="transmembrane region" description="Helical" evidence="18">
    <location>
        <begin position="297"/>
        <end position="316"/>
    </location>
</feature>
<feature type="transmembrane region" description="Helical" evidence="18">
    <location>
        <begin position="188"/>
        <end position="210"/>
    </location>
</feature>
<dbReference type="GO" id="GO:0005743">
    <property type="term" value="C:mitochondrial inner membrane"/>
    <property type="evidence" value="ECO:0007669"/>
    <property type="project" value="UniProtKB-SubCell"/>
</dbReference>
<dbReference type="PANTHER" id="PTHR46552">
    <property type="entry name" value="NADH-UBIQUINONE OXIDOREDUCTASE CHAIN 2"/>
    <property type="match status" value="1"/>
</dbReference>
<keyword evidence="8 18" id="KW-0812">Transmembrane</keyword>
<reference evidence="20" key="1">
    <citation type="journal article" name="Ticks Tick Borne Dis.">
        <title>Nuclear (18S-28S rRNA) and mitochondrial genome markers of Carios (Carios) vespertilionis (Argasidae) support Carios Latreille, 1796 as a lineage embedded in the Ornithodorinae: re-classification of the Carios sensu Klompen and Oliver (1993) clade into its respective subgenera.</title>
        <authorList>
            <person name="Mans B.J."/>
            <person name="Kelava S."/>
            <person name="Pienaar R."/>
            <person name="Featherston J."/>
            <person name="de Castro M.H."/>
            <person name="Quetglas J."/>
            <person name="Reeves W.K."/>
            <person name="Durden L.A."/>
            <person name="Miller M.M."/>
            <person name="Laverty T.M."/>
            <person name="Shao R."/>
            <person name="Takano A."/>
            <person name="Kawabata H."/>
            <person name="Moustafa M.A.M."/>
            <person name="Nakao R."/>
            <person name="Matsuno K."/>
            <person name="Greay T.L."/>
            <person name="Evasco K.L."/>
            <person name="Barker D."/>
            <person name="Barker S.C."/>
        </authorList>
    </citation>
    <scope>NUCLEOTIDE SEQUENCE</scope>
</reference>
<comment type="function">
    <text evidence="18">Core subunit of the mitochondrial membrane respiratory chain NADH dehydrogenase (Complex I) which catalyzes electron transfer from NADH through the respiratory chain, using ubiquinone as an electron acceptor. Essential for the catalytic activity and assembly of complex I.</text>
</comment>
<comment type="catalytic activity">
    <reaction evidence="17 18">
        <text>a ubiquinone + NADH + 5 H(+)(in) = a ubiquinol + NAD(+) + 4 H(+)(out)</text>
        <dbReference type="Rhea" id="RHEA:29091"/>
        <dbReference type="Rhea" id="RHEA-COMP:9565"/>
        <dbReference type="Rhea" id="RHEA-COMP:9566"/>
        <dbReference type="ChEBI" id="CHEBI:15378"/>
        <dbReference type="ChEBI" id="CHEBI:16389"/>
        <dbReference type="ChEBI" id="CHEBI:17976"/>
        <dbReference type="ChEBI" id="CHEBI:57540"/>
        <dbReference type="ChEBI" id="CHEBI:57945"/>
        <dbReference type="EC" id="7.1.1.2"/>
    </reaction>
</comment>
<comment type="subcellular location">
    <subcellularLocation>
        <location evidence="2 18">Mitochondrion inner membrane</location>
        <topology evidence="2 18">Multi-pass membrane protein</topology>
    </subcellularLocation>
</comment>
<keyword evidence="13 18" id="KW-0520">NAD</keyword>
<evidence type="ECO:0000256" key="14">
    <source>
        <dbReference type="ARBA" id="ARBA00023075"/>
    </source>
</evidence>
<evidence type="ECO:0000256" key="16">
    <source>
        <dbReference type="ARBA" id="ARBA00023136"/>
    </source>
</evidence>
<evidence type="ECO:0000256" key="2">
    <source>
        <dbReference type="ARBA" id="ARBA00004448"/>
    </source>
</evidence>
<evidence type="ECO:0000256" key="18">
    <source>
        <dbReference type="RuleBase" id="RU003403"/>
    </source>
</evidence>
<keyword evidence="16 18" id="KW-0472">Membrane</keyword>
<evidence type="ECO:0000256" key="10">
    <source>
        <dbReference type="ARBA" id="ARBA00022967"/>
    </source>
</evidence>
<dbReference type="GO" id="GO:0006120">
    <property type="term" value="P:mitochondrial electron transport, NADH to ubiquinone"/>
    <property type="evidence" value="ECO:0007669"/>
    <property type="project" value="InterPro"/>
</dbReference>
<dbReference type="InterPro" id="IPR001750">
    <property type="entry name" value="ND/Mrp_TM"/>
</dbReference>
<feature type="transmembrane region" description="Helical" evidence="18">
    <location>
        <begin position="139"/>
        <end position="157"/>
    </location>
</feature>
<dbReference type="GO" id="GO:0008137">
    <property type="term" value="F:NADH dehydrogenase (ubiquinone) activity"/>
    <property type="evidence" value="ECO:0007669"/>
    <property type="project" value="UniProtKB-EC"/>
</dbReference>
<proteinExistence type="inferred from homology"/>
<dbReference type="InterPro" id="IPR003917">
    <property type="entry name" value="NADH_UbQ_OxRdtase_chain2"/>
</dbReference>
<evidence type="ECO:0000256" key="6">
    <source>
        <dbReference type="ARBA" id="ARBA00022448"/>
    </source>
</evidence>
<protein>
    <recommendedName>
        <fullName evidence="5 18">NADH-ubiquinone oxidoreductase chain 2</fullName>
        <ecNumber evidence="4 18">7.1.1.2</ecNumber>
    </recommendedName>
</protein>
<keyword evidence="10 18" id="KW-1278">Translocase</keyword>
<evidence type="ECO:0000256" key="3">
    <source>
        <dbReference type="ARBA" id="ARBA00007012"/>
    </source>
</evidence>
<evidence type="ECO:0000259" key="19">
    <source>
        <dbReference type="Pfam" id="PF00361"/>
    </source>
</evidence>
<feature type="transmembrane region" description="Helical" evidence="18">
    <location>
        <begin position="7"/>
        <end position="30"/>
    </location>
</feature>
<keyword evidence="11 18" id="KW-0249">Electron transport</keyword>
<feature type="domain" description="NADH:quinone oxidoreductase/Mrp antiporter transmembrane" evidence="19">
    <location>
        <begin position="23"/>
        <end position="257"/>
    </location>
</feature>
<evidence type="ECO:0000313" key="20">
    <source>
        <dbReference type="EMBL" id="QTW91637.1"/>
    </source>
</evidence>
<dbReference type="PRINTS" id="PR01436">
    <property type="entry name" value="NADHDHGNASE2"/>
</dbReference>
<feature type="transmembrane region" description="Helical" evidence="18">
    <location>
        <begin position="222"/>
        <end position="242"/>
    </location>
</feature>
<geneLocation type="mitochondrion" evidence="20"/>
<comment type="similarity">
    <text evidence="3 18">Belongs to the complex I subunit 2 family.</text>
</comment>
<keyword evidence="12 18" id="KW-1133">Transmembrane helix</keyword>
<evidence type="ECO:0000256" key="4">
    <source>
        <dbReference type="ARBA" id="ARBA00012944"/>
    </source>
</evidence>
<keyword evidence="9 18" id="KW-0999">Mitochondrion inner membrane</keyword>
<feature type="transmembrane region" description="Helical" evidence="18">
    <location>
        <begin position="164"/>
        <end position="182"/>
    </location>
</feature>
<sequence>MKFSKIILMWSLLISIFMAFSTSSLFSLWISMEVNMMSFIPIMNMKTMSSTNSIILYFMIQALASSLFIMTLLISFLGMINNNLTFLLICPLLIKMGAAPFHIWFPQVSEGMTFKTFLILSTIQKLIPLQATSLMSNKILMIPVVMSSLFGSLGGLNQISIRKIMAFSSITHLAWMLSLILINSNLWIVYFLIYSLIMAKIMNFFSIFNFSNLNQNYSIMTFKNALTISILLLSLGGLPPFLGFFMKWFSFKLIMIQFKILSLPLLFSSLLNLYFYIRIIYPLLLKNFNFNKFMLNYNNMIMSLTFFQILAIMFLIPMI</sequence>
<evidence type="ECO:0000256" key="8">
    <source>
        <dbReference type="ARBA" id="ARBA00022692"/>
    </source>
</evidence>
<evidence type="ECO:0000256" key="5">
    <source>
        <dbReference type="ARBA" id="ARBA00021008"/>
    </source>
</evidence>
<feature type="transmembrane region" description="Helical" evidence="18">
    <location>
        <begin position="84"/>
        <end position="105"/>
    </location>
</feature>
<gene>
    <name evidence="20" type="primary">ND2</name>
</gene>
<evidence type="ECO:0000256" key="11">
    <source>
        <dbReference type="ARBA" id="ARBA00022982"/>
    </source>
</evidence>
<keyword evidence="6" id="KW-0813">Transport</keyword>
<keyword evidence="15 18" id="KW-0496">Mitochondrion</keyword>
<evidence type="ECO:0000256" key="1">
    <source>
        <dbReference type="ARBA" id="ARBA00003257"/>
    </source>
</evidence>
<organism evidence="20">
    <name type="scientific">Carios vespertilionis</name>
    <dbReference type="NCBI Taxonomy" id="870211"/>
    <lineage>
        <taxon>Eukaryota</taxon>
        <taxon>Metazoa</taxon>
        <taxon>Ecdysozoa</taxon>
        <taxon>Arthropoda</taxon>
        <taxon>Chelicerata</taxon>
        <taxon>Arachnida</taxon>
        <taxon>Acari</taxon>
        <taxon>Parasitiformes</taxon>
        <taxon>Ixodida</taxon>
        <taxon>Ixodoidea</taxon>
        <taxon>Argasidae</taxon>
        <taxon>Ornithodorinae</taxon>
        <taxon>Carios</taxon>
    </lineage>
</organism>